<dbReference type="PATRIC" id="fig|1543721.4.peg.387"/>
<dbReference type="Gene3D" id="1.20.120.80">
    <property type="entry name" value="Cytochrome c oxidase, subunit III, four-helix bundle"/>
    <property type="match status" value="1"/>
</dbReference>
<dbReference type="GO" id="GO:0004129">
    <property type="term" value="F:cytochrome-c oxidase activity"/>
    <property type="evidence" value="ECO:0007669"/>
    <property type="project" value="UniProtKB-EC"/>
</dbReference>
<protein>
    <recommendedName>
        <fullName evidence="3">cytochrome-c oxidase</fullName>
        <ecNumber evidence="3">7.1.1.9</ecNumber>
    </recommendedName>
    <alternativeName>
        <fullName evidence="8">Cytochrome aa3 subunit 3</fullName>
    </alternativeName>
    <alternativeName>
        <fullName evidence="9">Cytochrome c oxidase polypeptide III</fullName>
    </alternativeName>
</protein>
<evidence type="ECO:0000256" key="5">
    <source>
        <dbReference type="ARBA" id="ARBA00022967"/>
    </source>
</evidence>
<dbReference type="SUPFAM" id="SSF81452">
    <property type="entry name" value="Cytochrome c oxidase subunit III-like"/>
    <property type="match status" value="1"/>
</dbReference>
<feature type="domain" description="Heme-copper oxidase subunit III family profile" evidence="12">
    <location>
        <begin position="6"/>
        <end position="290"/>
    </location>
</feature>
<evidence type="ECO:0000256" key="9">
    <source>
        <dbReference type="ARBA" id="ARBA00031625"/>
    </source>
</evidence>
<dbReference type="KEGG" id="seds:AAY24_01825"/>
<dbReference type="FunFam" id="1.20.120.80:FF:000003">
    <property type="entry name" value="Cytochrome c oxidase subunit 3"/>
    <property type="match status" value="1"/>
</dbReference>
<gene>
    <name evidence="13" type="ORF">AAY24_01825</name>
</gene>
<evidence type="ECO:0000256" key="7">
    <source>
        <dbReference type="ARBA" id="ARBA00023136"/>
    </source>
</evidence>
<dbReference type="Pfam" id="PF00510">
    <property type="entry name" value="COX3"/>
    <property type="match status" value="2"/>
</dbReference>
<dbReference type="AlphaFoldDB" id="A0A0F7JVD4"/>
<dbReference type="EC" id="7.1.1.9" evidence="3"/>
<dbReference type="InterPro" id="IPR024791">
    <property type="entry name" value="Cyt_c/ubiquinol_Oxase_su3"/>
</dbReference>
<name>A0A0F7JVD4_9GAMM</name>
<dbReference type="Gene3D" id="1.10.287.70">
    <property type="match status" value="1"/>
</dbReference>
<dbReference type="PANTHER" id="PTHR11403:SF7">
    <property type="entry name" value="CYTOCHROME C OXIDASE SUBUNIT 3"/>
    <property type="match status" value="1"/>
</dbReference>
<dbReference type="InterPro" id="IPR035973">
    <property type="entry name" value="Cyt_c_oxidase_su3-like_sf"/>
</dbReference>
<comment type="similarity">
    <text evidence="2 10">Belongs to the cytochrome c oxidase subunit 3 family.</text>
</comment>
<evidence type="ECO:0000256" key="2">
    <source>
        <dbReference type="ARBA" id="ARBA00010581"/>
    </source>
</evidence>
<dbReference type="OrthoDB" id="9810850at2"/>
<evidence type="ECO:0000256" key="10">
    <source>
        <dbReference type="RuleBase" id="RU003376"/>
    </source>
</evidence>
<evidence type="ECO:0000256" key="3">
    <source>
        <dbReference type="ARBA" id="ARBA00012949"/>
    </source>
</evidence>
<dbReference type="InterPro" id="IPR013833">
    <property type="entry name" value="Cyt_c_oxidase_su3_a-hlx"/>
</dbReference>
<organism evidence="13 14">
    <name type="scientific">Sedimenticola thiotaurini</name>
    <dbReference type="NCBI Taxonomy" id="1543721"/>
    <lineage>
        <taxon>Bacteria</taxon>
        <taxon>Pseudomonadati</taxon>
        <taxon>Pseudomonadota</taxon>
        <taxon>Gammaproteobacteria</taxon>
        <taxon>Chromatiales</taxon>
        <taxon>Sedimenticolaceae</taxon>
        <taxon>Sedimenticola</taxon>
    </lineage>
</organism>
<dbReference type="PROSITE" id="PS50253">
    <property type="entry name" value="COX3"/>
    <property type="match status" value="1"/>
</dbReference>
<feature type="transmembrane region" description="Helical" evidence="11">
    <location>
        <begin position="45"/>
        <end position="66"/>
    </location>
</feature>
<feature type="transmembrane region" description="Helical" evidence="11">
    <location>
        <begin position="154"/>
        <end position="174"/>
    </location>
</feature>
<feature type="transmembrane region" description="Helical" evidence="11">
    <location>
        <begin position="186"/>
        <end position="206"/>
    </location>
</feature>
<evidence type="ECO:0000256" key="8">
    <source>
        <dbReference type="ARBA" id="ARBA00031400"/>
    </source>
</evidence>
<accession>A0A0F7JVD4</accession>
<keyword evidence="4 10" id="KW-0812">Transmembrane</keyword>
<dbReference type="PANTHER" id="PTHR11403">
    <property type="entry name" value="CYTOCHROME C OXIDASE SUBUNIT III"/>
    <property type="match status" value="1"/>
</dbReference>
<dbReference type="RefSeq" id="WP_046858228.1">
    <property type="nucleotide sequence ID" value="NZ_CP011412.1"/>
</dbReference>
<dbReference type="InterPro" id="IPR000298">
    <property type="entry name" value="Cyt_c_oxidase-like_su3"/>
</dbReference>
<dbReference type="GO" id="GO:0005886">
    <property type="term" value="C:plasma membrane"/>
    <property type="evidence" value="ECO:0007669"/>
    <property type="project" value="UniProtKB-SubCell"/>
</dbReference>
<evidence type="ECO:0000313" key="14">
    <source>
        <dbReference type="Proteomes" id="UP000034410"/>
    </source>
</evidence>
<evidence type="ECO:0000256" key="11">
    <source>
        <dbReference type="SAM" id="Phobius"/>
    </source>
</evidence>
<proteinExistence type="inferred from homology"/>
<dbReference type="CDD" id="cd01665">
    <property type="entry name" value="Cyt_c_Oxidase_III"/>
    <property type="match status" value="1"/>
</dbReference>
<feature type="transmembrane region" description="Helical" evidence="11">
    <location>
        <begin position="271"/>
        <end position="289"/>
    </location>
</feature>
<sequence>MSTTEQQTAYFIPEPSPWPIIGMVSLLTTLIGAVLAMNSVAVGKFIVIAGLLLFAYLLFGWFRDVISENLADSYNQQVDRSFRMGMFWFIASEVFFFLAFFGALFYIRNVALPWLGGEGYLSATREILYSQFDPAWPSQGPGALGGDFTPMGAWGIPAINTLLLLSSGATITWAHWGLKQDNQKTLIRGLTATIALGLLFVCFQAYEYFHAYAELNLTLQTGVYGSTFYMLTGFHGFHVTMGAIMLMAILGRSLKGHFSTHNHFAFEAVAWYWHFVDVVWLGLFIFVYWF</sequence>
<evidence type="ECO:0000256" key="6">
    <source>
        <dbReference type="ARBA" id="ARBA00022989"/>
    </source>
</evidence>
<evidence type="ECO:0000259" key="12">
    <source>
        <dbReference type="PROSITE" id="PS50253"/>
    </source>
</evidence>
<keyword evidence="14" id="KW-1185">Reference proteome</keyword>
<keyword evidence="6 11" id="KW-1133">Transmembrane helix</keyword>
<comment type="subcellular location">
    <subcellularLocation>
        <location evidence="10">Cell membrane</location>
        <topology evidence="10">Multi-pass membrane protein</topology>
    </subcellularLocation>
    <subcellularLocation>
        <location evidence="1">Membrane</location>
        <topology evidence="1">Multi-pass membrane protein</topology>
    </subcellularLocation>
</comment>
<dbReference type="InterPro" id="IPR033945">
    <property type="entry name" value="Cyt_c_oxase_su3_dom"/>
</dbReference>
<evidence type="ECO:0000256" key="4">
    <source>
        <dbReference type="ARBA" id="ARBA00022692"/>
    </source>
</evidence>
<feature type="transmembrane region" description="Helical" evidence="11">
    <location>
        <begin position="87"/>
        <end position="107"/>
    </location>
</feature>
<keyword evidence="5" id="KW-1278">Translocase</keyword>
<dbReference type="Proteomes" id="UP000034410">
    <property type="component" value="Chromosome"/>
</dbReference>
<keyword evidence="7 11" id="KW-0472">Membrane</keyword>
<reference evidence="13 14" key="1">
    <citation type="journal article" date="2015" name="Genome Announc.">
        <title>Complete Genome Sequence of Sedimenticola thiotaurini Strain SIP-G1, a Polyphosphate- and Polyhydroxyalkanoate-Accumulating Sulfur-Oxidizing Gammaproteobacterium Isolated from Salt Marsh Sediments.</title>
        <authorList>
            <person name="Flood B.E."/>
            <person name="Jones D.S."/>
            <person name="Bailey J.V."/>
        </authorList>
    </citation>
    <scope>NUCLEOTIDE SEQUENCE [LARGE SCALE GENOMIC DNA]</scope>
    <source>
        <strain evidence="13 14">SIP-G1</strain>
    </source>
</reference>
<evidence type="ECO:0000313" key="13">
    <source>
        <dbReference type="EMBL" id="AKH19289.1"/>
    </source>
</evidence>
<evidence type="ECO:0000256" key="1">
    <source>
        <dbReference type="ARBA" id="ARBA00004141"/>
    </source>
</evidence>
<dbReference type="EMBL" id="CP011412">
    <property type="protein sequence ID" value="AKH19289.1"/>
    <property type="molecule type" value="Genomic_DNA"/>
</dbReference>
<feature type="transmembrane region" description="Helical" evidence="11">
    <location>
        <begin position="20"/>
        <end position="39"/>
    </location>
</feature>
<dbReference type="GO" id="GO:0019646">
    <property type="term" value="P:aerobic electron transport chain"/>
    <property type="evidence" value="ECO:0007669"/>
    <property type="project" value="InterPro"/>
</dbReference>
<feature type="transmembrane region" description="Helical" evidence="11">
    <location>
        <begin position="226"/>
        <end position="250"/>
    </location>
</feature>